<evidence type="ECO:0000313" key="1">
    <source>
        <dbReference type="EMBL" id="KAJ8790985.1"/>
    </source>
</evidence>
<dbReference type="AlphaFoldDB" id="A0AB34HJ93"/>
<dbReference type="Proteomes" id="UP001159641">
    <property type="component" value="Unassembled WGS sequence"/>
</dbReference>
<proteinExistence type="predicted"/>
<reference evidence="1 2" key="1">
    <citation type="submission" date="2022-11" db="EMBL/GenBank/DDBJ databases">
        <title>Whole genome sequence of Eschrichtius robustus ER-17-0199.</title>
        <authorList>
            <person name="Bruniche-Olsen A."/>
            <person name="Black A.N."/>
            <person name="Fields C.J."/>
            <person name="Walden K."/>
            <person name="Dewoody J.A."/>
        </authorList>
    </citation>
    <scope>NUCLEOTIDE SEQUENCE [LARGE SCALE GENOMIC DNA]</scope>
    <source>
        <strain evidence="1">ER-17-0199</strain>
        <tissue evidence="1">Blubber</tissue>
    </source>
</reference>
<evidence type="ECO:0000313" key="2">
    <source>
        <dbReference type="Proteomes" id="UP001159641"/>
    </source>
</evidence>
<gene>
    <name evidence="1" type="ORF">J1605_021079</name>
</gene>
<name>A0AB34HJ93_ESCRO</name>
<comment type="caution">
    <text evidence="1">The sequence shown here is derived from an EMBL/GenBank/DDBJ whole genome shotgun (WGS) entry which is preliminary data.</text>
</comment>
<sequence>MAGESLRLWNWVKYQDRHFSHEKQGKKHHKNGAQETPAIRKANVSLQPEALRPFLVVHTSLSQDGFQSKGFWKVRRHTPRTRCTSGSLNPKSYSKDSGRRSLAKCGNTYRRPWKHQEAGTVGEWLPSHKEILFWGPRLHTKYSQLLPKCLLVATGNSGQNSDW</sequence>
<keyword evidence="2" id="KW-1185">Reference proteome</keyword>
<dbReference type="EMBL" id="JAIQCJ010001324">
    <property type="protein sequence ID" value="KAJ8790985.1"/>
    <property type="molecule type" value="Genomic_DNA"/>
</dbReference>
<organism evidence="1 2">
    <name type="scientific">Eschrichtius robustus</name>
    <name type="common">California gray whale</name>
    <name type="synonym">Eschrichtius gibbosus</name>
    <dbReference type="NCBI Taxonomy" id="9764"/>
    <lineage>
        <taxon>Eukaryota</taxon>
        <taxon>Metazoa</taxon>
        <taxon>Chordata</taxon>
        <taxon>Craniata</taxon>
        <taxon>Vertebrata</taxon>
        <taxon>Euteleostomi</taxon>
        <taxon>Mammalia</taxon>
        <taxon>Eutheria</taxon>
        <taxon>Laurasiatheria</taxon>
        <taxon>Artiodactyla</taxon>
        <taxon>Whippomorpha</taxon>
        <taxon>Cetacea</taxon>
        <taxon>Mysticeti</taxon>
        <taxon>Eschrichtiidae</taxon>
        <taxon>Eschrichtius</taxon>
    </lineage>
</organism>
<accession>A0AB34HJ93</accession>
<protein>
    <submittedName>
        <fullName evidence="1">Uncharacterized protein</fullName>
    </submittedName>
</protein>